<dbReference type="Proteomes" id="UP000009073">
    <property type="component" value="Chromosome"/>
</dbReference>
<dbReference type="RefSeq" id="WP_012729250.1">
    <property type="nucleotide sequence ID" value="NC_012691.1"/>
</dbReference>
<evidence type="ECO:0000256" key="1">
    <source>
        <dbReference type="ARBA" id="ARBA00000971"/>
    </source>
</evidence>
<evidence type="ECO:0000256" key="4">
    <source>
        <dbReference type="ARBA" id="ARBA00023235"/>
    </source>
</evidence>
<dbReference type="PANTHER" id="PTHR43811">
    <property type="entry name" value="FKBP-TYPE PEPTIDYL-PROLYL CIS-TRANS ISOMERASE FKPA"/>
    <property type="match status" value="1"/>
</dbReference>
<organism evidence="8 9">
    <name type="scientific">Tolumonas auensis (strain DSM 9187 / NBRC 110442 / TA 4)</name>
    <dbReference type="NCBI Taxonomy" id="595494"/>
    <lineage>
        <taxon>Bacteria</taxon>
        <taxon>Pseudomonadati</taxon>
        <taxon>Pseudomonadota</taxon>
        <taxon>Gammaproteobacteria</taxon>
        <taxon>Aeromonadales</taxon>
        <taxon>Aeromonadaceae</taxon>
        <taxon>Tolumonas</taxon>
    </lineage>
</organism>
<dbReference type="SUPFAM" id="SSF54534">
    <property type="entry name" value="FKBP-like"/>
    <property type="match status" value="1"/>
</dbReference>
<dbReference type="PROSITE" id="PS50059">
    <property type="entry name" value="FKBP_PPIASE"/>
    <property type="match status" value="1"/>
</dbReference>
<gene>
    <name evidence="8" type="ordered locus">Tola_1024</name>
</gene>
<dbReference type="EC" id="5.2.1.8" evidence="6"/>
<evidence type="ECO:0000259" key="7">
    <source>
        <dbReference type="PROSITE" id="PS50059"/>
    </source>
</evidence>
<reference evidence="8 9" key="2">
    <citation type="journal article" date="2011" name="Stand. Genomic Sci.">
        <title>Complete genome sequence of Tolumonas auensis type strain (TA 4).</title>
        <authorList>
            <person name="Chertkov O."/>
            <person name="Copeland A."/>
            <person name="Lucas S."/>
            <person name="Lapidus A."/>
            <person name="Berry K.W."/>
            <person name="Detter J.C."/>
            <person name="Del Rio T.G."/>
            <person name="Hammon N."/>
            <person name="Dalin E."/>
            <person name="Tice H."/>
            <person name="Pitluck S."/>
            <person name="Richardson P."/>
            <person name="Bruce D."/>
            <person name="Goodwin L."/>
            <person name="Han C."/>
            <person name="Tapia R."/>
            <person name="Saunders E."/>
            <person name="Schmutz J."/>
            <person name="Brettin T."/>
            <person name="Larimer F."/>
            <person name="Land M."/>
            <person name="Hauser L."/>
            <person name="Spring S."/>
            <person name="Rohde M."/>
            <person name="Kyrpides N.C."/>
            <person name="Ivanova N."/>
            <person name="Goker M."/>
            <person name="Beller H.R."/>
            <person name="Klenk H.P."/>
            <person name="Woyke T."/>
        </authorList>
    </citation>
    <scope>NUCLEOTIDE SEQUENCE [LARGE SCALE GENOMIC DNA]</scope>
    <source>
        <strain evidence="9">DSM 9187 / TA4</strain>
    </source>
</reference>
<dbReference type="FunFam" id="3.10.50.40:FF:000004">
    <property type="entry name" value="Peptidyl-prolyl cis-trans isomerase"/>
    <property type="match status" value="1"/>
</dbReference>
<keyword evidence="4 5" id="KW-0413">Isomerase</keyword>
<dbReference type="Gene3D" id="3.10.50.40">
    <property type="match status" value="1"/>
</dbReference>
<evidence type="ECO:0000256" key="5">
    <source>
        <dbReference type="PROSITE-ProRule" id="PRU00277"/>
    </source>
</evidence>
<dbReference type="InterPro" id="IPR000774">
    <property type="entry name" value="PPIase_FKBP_N"/>
</dbReference>
<dbReference type="InterPro" id="IPR036944">
    <property type="entry name" value="PPIase_FKBP_N_sf"/>
</dbReference>
<protein>
    <recommendedName>
        <fullName evidence="6">Peptidyl-prolyl cis-trans isomerase</fullName>
        <ecNumber evidence="6">5.2.1.8</ecNumber>
    </recommendedName>
</protein>
<comment type="similarity">
    <text evidence="2 6">Belongs to the FKBP-type PPIase family.</text>
</comment>
<dbReference type="GO" id="GO:0003755">
    <property type="term" value="F:peptidyl-prolyl cis-trans isomerase activity"/>
    <property type="evidence" value="ECO:0007669"/>
    <property type="project" value="UniProtKB-UniRule"/>
</dbReference>
<evidence type="ECO:0000313" key="9">
    <source>
        <dbReference type="Proteomes" id="UP000009073"/>
    </source>
</evidence>
<evidence type="ECO:0000256" key="2">
    <source>
        <dbReference type="ARBA" id="ARBA00006577"/>
    </source>
</evidence>
<evidence type="ECO:0000256" key="6">
    <source>
        <dbReference type="RuleBase" id="RU003915"/>
    </source>
</evidence>
<dbReference type="OrthoDB" id="9814548at2"/>
<dbReference type="Gene3D" id="1.10.287.460">
    <property type="entry name" value="Peptidyl-prolyl cis-trans isomerase, FKBP-type, N-terminal domain"/>
    <property type="match status" value="1"/>
</dbReference>
<dbReference type="PANTHER" id="PTHR43811:SF23">
    <property type="entry name" value="FKBP-TYPE 22 KDA PEPTIDYL-PROLYL CIS-TRANS ISOMERASE"/>
    <property type="match status" value="1"/>
</dbReference>
<dbReference type="HOGENOM" id="CLU_013615_0_1_6"/>
<accession>C4LCT7</accession>
<dbReference type="InterPro" id="IPR046357">
    <property type="entry name" value="PPIase_dom_sf"/>
</dbReference>
<dbReference type="Pfam" id="PF00254">
    <property type="entry name" value="FKBP_C"/>
    <property type="match status" value="1"/>
</dbReference>
<dbReference type="InterPro" id="IPR001179">
    <property type="entry name" value="PPIase_FKBP_dom"/>
</dbReference>
<evidence type="ECO:0000313" key="8">
    <source>
        <dbReference type="EMBL" id="ACQ92651.1"/>
    </source>
</evidence>
<dbReference type="STRING" id="595494.Tola_1024"/>
<dbReference type="GO" id="GO:0006457">
    <property type="term" value="P:protein folding"/>
    <property type="evidence" value="ECO:0007669"/>
    <property type="project" value="InterPro"/>
</dbReference>
<dbReference type="eggNOG" id="COG0545">
    <property type="taxonomic scope" value="Bacteria"/>
</dbReference>
<evidence type="ECO:0000256" key="3">
    <source>
        <dbReference type="ARBA" id="ARBA00023110"/>
    </source>
</evidence>
<dbReference type="AlphaFoldDB" id="C4LCT7"/>
<reference evidence="9" key="1">
    <citation type="submission" date="2009-05" db="EMBL/GenBank/DDBJ databases">
        <title>Complete sequence of Tolumonas auensis DSM 9187.</title>
        <authorList>
            <consortium name="US DOE Joint Genome Institute"/>
            <person name="Lucas S."/>
            <person name="Copeland A."/>
            <person name="Lapidus A."/>
            <person name="Glavina del Rio T."/>
            <person name="Tice H."/>
            <person name="Bruce D."/>
            <person name="Goodwin L."/>
            <person name="Pitluck S."/>
            <person name="Chertkov O."/>
            <person name="Brettin T."/>
            <person name="Detter J.C."/>
            <person name="Han C."/>
            <person name="Larimer F."/>
            <person name="Land M."/>
            <person name="Hauser L."/>
            <person name="Kyrpides N."/>
            <person name="Mikhailova N."/>
            <person name="Spring S."/>
            <person name="Beller H."/>
        </authorList>
    </citation>
    <scope>NUCLEOTIDE SEQUENCE [LARGE SCALE GENOMIC DNA]</scope>
    <source>
        <strain evidence="9">DSM 9187 / TA4</strain>
    </source>
</reference>
<keyword evidence="3 5" id="KW-0697">Rotamase</keyword>
<feature type="domain" description="PPIase FKBP-type" evidence="7">
    <location>
        <begin position="118"/>
        <end position="203"/>
    </location>
</feature>
<proteinExistence type="inferred from homology"/>
<dbReference type="EMBL" id="CP001616">
    <property type="protein sequence ID" value="ACQ92651.1"/>
    <property type="molecule type" value="Genomic_DNA"/>
</dbReference>
<sequence length="204" mass="22047">MSKFQTTEQQACYGIGRQIGQQLTEQSFDGFDLSAVQQGIEDAINNAPFAVDHEQIGEAFRILNERMATEEAARAETMKAGGVAFLAENAKRPEVKVTASGLQYEVLVAGSGKQPSPADKVRVHYHGTFTDGKVFDSSVQRGQPAEFPVGGVIAGWVEALPMMSEGAKWKLFIPHDLAYGERGAGSIPPFSTLVFEVELLNVLA</sequence>
<keyword evidence="9" id="KW-1185">Reference proteome</keyword>
<dbReference type="KEGG" id="tau:Tola_1024"/>
<dbReference type="NCBIfam" id="NF008602">
    <property type="entry name" value="PRK11570.1"/>
    <property type="match status" value="1"/>
</dbReference>
<comment type="catalytic activity">
    <reaction evidence="1 5 6">
        <text>[protein]-peptidylproline (omega=180) = [protein]-peptidylproline (omega=0)</text>
        <dbReference type="Rhea" id="RHEA:16237"/>
        <dbReference type="Rhea" id="RHEA-COMP:10747"/>
        <dbReference type="Rhea" id="RHEA-COMP:10748"/>
        <dbReference type="ChEBI" id="CHEBI:83833"/>
        <dbReference type="ChEBI" id="CHEBI:83834"/>
        <dbReference type="EC" id="5.2.1.8"/>
    </reaction>
</comment>
<name>C4LCT7_TOLAT</name>
<dbReference type="Pfam" id="PF01346">
    <property type="entry name" value="FKBP_N"/>
    <property type="match status" value="1"/>
</dbReference>